<proteinExistence type="predicted"/>
<keyword evidence="2" id="KW-1185">Reference proteome</keyword>
<dbReference type="EMBL" id="DF973485">
    <property type="protein sequence ID" value="GAU32152.1"/>
    <property type="molecule type" value="Genomic_DNA"/>
</dbReference>
<evidence type="ECO:0000313" key="1">
    <source>
        <dbReference type="EMBL" id="GAU32152.1"/>
    </source>
</evidence>
<protein>
    <submittedName>
        <fullName evidence="1">Uncharacterized protein</fullName>
    </submittedName>
</protein>
<sequence length="217" mass="23858">MCFFCYNVGEAEKVSAVSSGSQPQSDNTWKTKVTGSMPRSGGVLVLTKAKLFPDKLPTREMASFQSPHIHPPDPIEWNGQKWKDGCSRGALRFNDVTRQSTTKVMLTCRENKPELVYLMQQPHCLAAPYLKSMISAGWTAVASCNFDIISTLQGKKNGGGSLPLFLASKIQGAIVDVVEIDPLVISASIRAMGFPTFSLMTKSMRGFAFMKQMLRNL</sequence>
<dbReference type="Gene3D" id="3.40.50.150">
    <property type="entry name" value="Vaccinia Virus protein VP39"/>
    <property type="match status" value="1"/>
</dbReference>
<reference evidence="2" key="1">
    <citation type="journal article" date="2017" name="Front. Plant Sci.">
        <title>Climate Clever Clovers: New Paradigm to Reduce the Environmental Footprint of Ruminants by Breeding Low Methanogenic Forages Utilizing Haplotype Variation.</title>
        <authorList>
            <person name="Kaur P."/>
            <person name="Appels R."/>
            <person name="Bayer P.E."/>
            <person name="Keeble-Gagnere G."/>
            <person name="Wang J."/>
            <person name="Hirakawa H."/>
            <person name="Shirasawa K."/>
            <person name="Vercoe P."/>
            <person name="Stefanova K."/>
            <person name="Durmic Z."/>
            <person name="Nichols P."/>
            <person name="Revell C."/>
            <person name="Isobe S.N."/>
            <person name="Edwards D."/>
            <person name="Erskine W."/>
        </authorList>
    </citation>
    <scope>NUCLEOTIDE SEQUENCE [LARGE SCALE GENOMIC DNA]</scope>
    <source>
        <strain evidence="2">cv. Daliak</strain>
    </source>
</reference>
<organism evidence="1 2">
    <name type="scientific">Trifolium subterraneum</name>
    <name type="common">Subterranean clover</name>
    <dbReference type="NCBI Taxonomy" id="3900"/>
    <lineage>
        <taxon>Eukaryota</taxon>
        <taxon>Viridiplantae</taxon>
        <taxon>Streptophyta</taxon>
        <taxon>Embryophyta</taxon>
        <taxon>Tracheophyta</taxon>
        <taxon>Spermatophyta</taxon>
        <taxon>Magnoliopsida</taxon>
        <taxon>eudicotyledons</taxon>
        <taxon>Gunneridae</taxon>
        <taxon>Pentapetalae</taxon>
        <taxon>rosids</taxon>
        <taxon>fabids</taxon>
        <taxon>Fabales</taxon>
        <taxon>Fabaceae</taxon>
        <taxon>Papilionoideae</taxon>
        <taxon>50 kb inversion clade</taxon>
        <taxon>NPAAA clade</taxon>
        <taxon>Hologalegina</taxon>
        <taxon>IRL clade</taxon>
        <taxon>Trifolieae</taxon>
        <taxon>Trifolium</taxon>
    </lineage>
</organism>
<dbReference type="AlphaFoldDB" id="A0A2Z6N5X3"/>
<dbReference type="OrthoDB" id="411785at2759"/>
<accession>A0A2Z6N5X3</accession>
<name>A0A2Z6N5X3_TRISU</name>
<dbReference type="Proteomes" id="UP000242715">
    <property type="component" value="Unassembled WGS sequence"/>
</dbReference>
<gene>
    <name evidence="1" type="ORF">TSUD_68230</name>
</gene>
<evidence type="ECO:0000313" key="2">
    <source>
        <dbReference type="Proteomes" id="UP000242715"/>
    </source>
</evidence>
<dbReference type="InterPro" id="IPR029063">
    <property type="entry name" value="SAM-dependent_MTases_sf"/>
</dbReference>